<protein>
    <submittedName>
        <fullName evidence="1">Uncharacterized protein</fullName>
    </submittedName>
</protein>
<comment type="caution">
    <text evidence="1">The sequence shown here is derived from an EMBL/GenBank/DDBJ whole genome shotgun (WGS) entry which is preliminary data.</text>
</comment>
<accession>S3ZJ53</accession>
<evidence type="ECO:0000313" key="2">
    <source>
        <dbReference type="Proteomes" id="UP000014629"/>
    </source>
</evidence>
<dbReference type="InterPro" id="IPR045684">
    <property type="entry name" value="DUF6191"/>
</dbReference>
<dbReference type="Proteomes" id="UP000014629">
    <property type="component" value="Unassembled WGS sequence"/>
</dbReference>
<reference evidence="1 2" key="1">
    <citation type="submission" date="2013-02" db="EMBL/GenBank/DDBJ databases">
        <title>Draft Genome Sequence of Streptomyces aurantiacus, Which Produces Setomimycin.</title>
        <authorList>
            <person name="Gruening B.A."/>
            <person name="Praeg A."/>
            <person name="Erxleben A."/>
            <person name="Guenther S."/>
            <person name="Mueller M."/>
        </authorList>
    </citation>
    <scope>NUCLEOTIDE SEQUENCE [LARGE SCALE GENOMIC DNA]</scope>
    <source>
        <strain evidence="1 2">JA 4570</strain>
    </source>
</reference>
<organism evidence="1 2">
    <name type="scientific">Streptomyces aurantiacus JA 4570</name>
    <dbReference type="NCBI Taxonomy" id="1286094"/>
    <lineage>
        <taxon>Bacteria</taxon>
        <taxon>Bacillati</taxon>
        <taxon>Actinomycetota</taxon>
        <taxon>Actinomycetes</taxon>
        <taxon>Kitasatosporales</taxon>
        <taxon>Streptomycetaceae</taxon>
        <taxon>Streptomyces</taxon>
        <taxon>Streptomyces aurantiacus group</taxon>
    </lineage>
</organism>
<evidence type="ECO:0000313" key="1">
    <source>
        <dbReference type="EMBL" id="EPH42749.1"/>
    </source>
</evidence>
<dbReference type="PATRIC" id="fig|1286094.4.peg.4122"/>
<dbReference type="AlphaFoldDB" id="S3ZJ53"/>
<dbReference type="EMBL" id="AOPZ01000210">
    <property type="protein sequence ID" value="EPH42749.1"/>
    <property type="molecule type" value="Genomic_DNA"/>
</dbReference>
<gene>
    <name evidence="1" type="ORF">STRAU_4169</name>
</gene>
<keyword evidence="2" id="KW-1185">Reference proteome</keyword>
<dbReference type="Pfam" id="PF19690">
    <property type="entry name" value="DUF6191"/>
    <property type="match status" value="1"/>
</dbReference>
<sequence>MSFPAFACLLALFALVESAWRWFTGLGLIPWLRRRTGRSLSNIAFDEFTAVVNGNKTVELEQRRVELLLRDDESDGAPPRSSIDLTQGTAFIVLPQPSAPRPGAPASRAP</sequence>
<proteinExistence type="predicted"/>
<name>S3ZJ53_9ACTN</name>